<evidence type="ECO:0000256" key="1">
    <source>
        <dbReference type="ARBA" id="ARBA00006525"/>
    </source>
</evidence>
<comment type="caution">
    <text evidence="4">The sequence shown here is derived from an EMBL/GenBank/DDBJ whole genome shotgun (WGS) entry which is preliminary data.</text>
</comment>
<dbReference type="InterPro" id="IPR057666">
    <property type="entry name" value="DrpA_SLOG"/>
</dbReference>
<sequence length="399" mass="41462">MTVASHHAADSPGRPTARVNATTPTAPPPAARDRTERLALSCVIEGGEPAVAEVTAISGASAAWQQVRDGRFGEGLAERAAQLDLDRVLSRAARSRCRFVVPGDDEWPERLGDLRYCDEVQRRGGVPFGLWLRGPGHLARLAERSVAVVGSRTATPYGTTIATDLGAELAETGFTVVSGGAYGIDTAAHQGALAAAGPTIAVVANGVDVAYPQGNRKLFDWVAEHGLIVSELAPGTHPSRVRFLARNRLIAALSVGTVVVEAALRSGARNTASWASGCGRVLMAVPGSVESAMSAAPHLMIRNGQAVLVSNAAEVRELVSESGQATLPIPSGPVRETDALDPVRLSVYEAVPARRRVGAGEIALAAGVSVPTALAQLGALEDVGLVVSDDEGWRAVVRR</sequence>
<dbReference type="EMBL" id="BAAAYX010000014">
    <property type="protein sequence ID" value="GAA3712724.1"/>
    <property type="molecule type" value="Genomic_DNA"/>
</dbReference>
<feature type="compositionally biased region" description="Low complexity" evidence="2">
    <location>
        <begin position="14"/>
        <end position="24"/>
    </location>
</feature>
<dbReference type="InterPro" id="IPR003488">
    <property type="entry name" value="DprA"/>
</dbReference>
<protein>
    <submittedName>
        <fullName evidence="4">DNA-processing protein DprA</fullName>
    </submittedName>
</protein>
<dbReference type="NCBIfam" id="TIGR00732">
    <property type="entry name" value="dprA"/>
    <property type="match status" value="1"/>
</dbReference>
<dbReference type="PANTHER" id="PTHR43022">
    <property type="entry name" value="PROTEIN SMF"/>
    <property type="match status" value="1"/>
</dbReference>
<proteinExistence type="inferred from homology"/>
<dbReference type="SUPFAM" id="SSF46785">
    <property type="entry name" value="Winged helix' DNA-binding domain"/>
    <property type="match status" value="1"/>
</dbReference>
<dbReference type="SUPFAM" id="SSF102405">
    <property type="entry name" value="MCP/YpsA-like"/>
    <property type="match status" value="1"/>
</dbReference>
<evidence type="ECO:0000313" key="5">
    <source>
        <dbReference type="Proteomes" id="UP001500051"/>
    </source>
</evidence>
<feature type="domain" description="Smf/DprA SLOG" evidence="3">
    <location>
        <begin position="99"/>
        <end position="318"/>
    </location>
</feature>
<name>A0ABP7E0K3_9ACTN</name>
<evidence type="ECO:0000313" key="4">
    <source>
        <dbReference type="EMBL" id="GAA3712724.1"/>
    </source>
</evidence>
<comment type="similarity">
    <text evidence="1">Belongs to the DprA/Smf family.</text>
</comment>
<keyword evidence="5" id="KW-1185">Reference proteome</keyword>
<dbReference type="Proteomes" id="UP001500051">
    <property type="component" value="Unassembled WGS sequence"/>
</dbReference>
<gene>
    <name evidence="4" type="primary">dprA</name>
    <name evidence="4" type="ORF">GCM10022204_34570</name>
</gene>
<evidence type="ECO:0000256" key="2">
    <source>
        <dbReference type="SAM" id="MobiDB-lite"/>
    </source>
</evidence>
<organism evidence="4 5">
    <name type="scientific">Microlunatus aurantiacus</name>
    <dbReference type="NCBI Taxonomy" id="446786"/>
    <lineage>
        <taxon>Bacteria</taxon>
        <taxon>Bacillati</taxon>
        <taxon>Actinomycetota</taxon>
        <taxon>Actinomycetes</taxon>
        <taxon>Propionibacteriales</taxon>
        <taxon>Propionibacteriaceae</taxon>
        <taxon>Microlunatus</taxon>
    </lineage>
</organism>
<dbReference type="RefSeq" id="WP_344813698.1">
    <property type="nucleotide sequence ID" value="NZ_BAAAYX010000014.1"/>
</dbReference>
<feature type="region of interest" description="Disordered" evidence="2">
    <location>
        <begin position="1"/>
        <end position="34"/>
    </location>
</feature>
<dbReference type="PANTHER" id="PTHR43022:SF1">
    <property type="entry name" value="PROTEIN SMF"/>
    <property type="match status" value="1"/>
</dbReference>
<evidence type="ECO:0000259" key="3">
    <source>
        <dbReference type="Pfam" id="PF02481"/>
    </source>
</evidence>
<dbReference type="InterPro" id="IPR011991">
    <property type="entry name" value="ArsR-like_HTH"/>
</dbReference>
<accession>A0ABP7E0K3</accession>
<dbReference type="CDD" id="cd00090">
    <property type="entry name" value="HTH_ARSR"/>
    <property type="match status" value="1"/>
</dbReference>
<dbReference type="Gene3D" id="3.40.50.450">
    <property type="match status" value="1"/>
</dbReference>
<dbReference type="InterPro" id="IPR036390">
    <property type="entry name" value="WH_DNA-bd_sf"/>
</dbReference>
<dbReference type="Pfam" id="PF02481">
    <property type="entry name" value="DNA_processg_A"/>
    <property type="match status" value="1"/>
</dbReference>
<reference evidence="5" key="1">
    <citation type="journal article" date="2019" name="Int. J. Syst. Evol. Microbiol.">
        <title>The Global Catalogue of Microorganisms (GCM) 10K type strain sequencing project: providing services to taxonomists for standard genome sequencing and annotation.</title>
        <authorList>
            <consortium name="The Broad Institute Genomics Platform"/>
            <consortium name="The Broad Institute Genome Sequencing Center for Infectious Disease"/>
            <person name="Wu L."/>
            <person name="Ma J."/>
        </authorList>
    </citation>
    <scope>NUCLEOTIDE SEQUENCE [LARGE SCALE GENOMIC DNA]</scope>
    <source>
        <strain evidence="5">JCM 16548</strain>
    </source>
</reference>